<name>A0A224Y8B7_9ACAR</name>
<dbReference type="AlphaFoldDB" id="A0A224Y8B7"/>
<evidence type="ECO:0000313" key="2">
    <source>
        <dbReference type="EMBL" id="MAA13005.1"/>
    </source>
</evidence>
<sequence length="83" mass="9256">MAIQWLHVWHTRFRCPKIQALILCFWATSQLAGPSAATVRQPPVVDVDALAPSRAVEIQGLPVVPEENLWETCGVSQGQHNRQ</sequence>
<feature type="signal peptide" evidence="1">
    <location>
        <begin position="1"/>
        <end position="20"/>
    </location>
</feature>
<protein>
    <submittedName>
        <fullName evidence="2">Uncharacterized protein</fullName>
    </submittedName>
</protein>
<reference evidence="2" key="1">
    <citation type="journal article" date="2017" name="Parasit. Vectors">
        <title>Sialotranscriptomics of Rhipicephalus zambeziensis reveals intricate expression profiles of secretory proteins and suggests tight temporal transcriptional regulation during blood-feeding.</title>
        <authorList>
            <person name="de Castro M.H."/>
            <person name="de Klerk D."/>
            <person name="Pienaar R."/>
            <person name="Rees D.J.G."/>
            <person name="Mans B.J."/>
        </authorList>
    </citation>
    <scope>NUCLEOTIDE SEQUENCE</scope>
    <source>
        <tissue evidence="2">Salivary glands</tissue>
    </source>
</reference>
<accession>A0A224Y8B7</accession>
<organism evidence="2">
    <name type="scientific">Rhipicephalus zambeziensis</name>
    <dbReference type="NCBI Taxonomy" id="60191"/>
    <lineage>
        <taxon>Eukaryota</taxon>
        <taxon>Metazoa</taxon>
        <taxon>Ecdysozoa</taxon>
        <taxon>Arthropoda</taxon>
        <taxon>Chelicerata</taxon>
        <taxon>Arachnida</taxon>
        <taxon>Acari</taxon>
        <taxon>Parasitiformes</taxon>
        <taxon>Ixodida</taxon>
        <taxon>Ixodoidea</taxon>
        <taxon>Ixodidae</taxon>
        <taxon>Rhipicephalinae</taxon>
        <taxon>Rhipicephalus</taxon>
        <taxon>Rhipicephalus</taxon>
    </lineage>
</organism>
<keyword evidence="1" id="KW-0732">Signal</keyword>
<proteinExistence type="predicted"/>
<dbReference type="EMBL" id="GFPF01001859">
    <property type="protein sequence ID" value="MAA13005.1"/>
    <property type="molecule type" value="Transcribed_RNA"/>
</dbReference>
<feature type="chain" id="PRO_5012578581" evidence="1">
    <location>
        <begin position="21"/>
        <end position="83"/>
    </location>
</feature>
<evidence type="ECO:0000256" key="1">
    <source>
        <dbReference type="SAM" id="SignalP"/>
    </source>
</evidence>